<dbReference type="InterPro" id="IPR029071">
    <property type="entry name" value="Ubiquitin-like_domsf"/>
</dbReference>
<dbReference type="AlphaFoldDB" id="A0A9P5SGF0"/>
<organism evidence="3 4">
    <name type="scientific">Podila minutissima</name>
    <dbReference type="NCBI Taxonomy" id="64525"/>
    <lineage>
        <taxon>Eukaryota</taxon>
        <taxon>Fungi</taxon>
        <taxon>Fungi incertae sedis</taxon>
        <taxon>Mucoromycota</taxon>
        <taxon>Mortierellomycotina</taxon>
        <taxon>Mortierellomycetes</taxon>
        <taxon>Mortierellales</taxon>
        <taxon>Mortierellaceae</taxon>
        <taxon>Podila</taxon>
    </lineage>
</organism>
<dbReference type="CDD" id="cd17080">
    <property type="entry name" value="Ubl_SLD2_Esc2_like"/>
    <property type="match status" value="1"/>
</dbReference>
<feature type="compositionally biased region" description="Basic and acidic residues" evidence="1">
    <location>
        <begin position="48"/>
        <end position="62"/>
    </location>
</feature>
<evidence type="ECO:0000313" key="4">
    <source>
        <dbReference type="Proteomes" id="UP000696485"/>
    </source>
</evidence>
<dbReference type="Pfam" id="PF11976">
    <property type="entry name" value="Rad60-SLD"/>
    <property type="match status" value="1"/>
</dbReference>
<gene>
    <name evidence="3" type="ORF">BG006_008216</name>
</gene>
<accession>A0A9P5SGF0</accession>
<protein>
    <recommendedName>
        <fullName evidence="2">Rad60/SUMO-like domain-containing protein</fullName>
    </recommendedName>
</protein>
<evidence type="ECO:0000259" key="2">
    <source>
        <dbReference type="Pfam" id="PF11976"/>
    </source>
</evidence>
<evidence type="ECO:0000313" key="3">
    <source>
        <dbReference type="EMBL" id="KAF9328613.1"/>
    </source>
</evidence>
<dbReference type="Gene3D" id="3.10.20.90">
    <property type="entry name" value="Phosphatidylinositol 3-kinase Catalytic Subunit, Chain A, domain 1"/>
    <property type="match status" value="2"/>
</dbReference>
<feature type="domain" description="Rad60/SUMO-like" evidence="2">
    <location>
        <begin position="354"/>
        <end position="423"/>
    </location>
</feature>
<dbReference type="EMBL" id="JAAAUY010000548">
    <property type="protein sequence ID" value="KAF9328613.1"/>
    <property type="molecule type" value="Genomic_DNA"/>
</dbReference>
<feature type="compositionally biased region" description="Acidic residues" evidence="1">
    <location>
        <begin position="333"/>
        <end position="347"/>
    </location>
</feature>
<sequence>MASPDGTPSSSTTNSSSTLNGSTSPNRHTRIRVIEDDFFSKAKSYRPPKREVSKPEPEKELEPLAQEEVLDAVSASKELPIFDFEDEDETRPAAPQPSKYDTIDLDDDDDDDDVQELDPELASIAQKLSKRVMASDDAMLSPTLQPSNSQSYFSSLASQPGSGLQSPNSNYDHSGSQETPPVATTPANDINIMIRKIRDPRLVVPPEMESVMWEIEKPIKFIIKSDQPFRTSMELYCRQKHTQLAEVVFALRGNRLLPSSTPQTVDCPQIAVLDVFEADAFKYYKEQEKLHDAQRLEQMEMDLAQYQQQEEMEKQKKEEEARKRAERDSANHEDEEEEEEEEEDKVEEEEFLFIKLRSLDTQDEKLKVKKSTTVEAVLKHYKRLKKLDPDTPVHLSWDDEDLDPTSTIGDTDVEDDDMLSVRIG</sequence>
<feature type="region of interest" description="Disordered" evidence="1">
    <location>
        <begin position="140"/>
        <end position="187"/>
    </location>
</feature>
<reference evidence="3" key="1">
    <citation type="journal article" date="2020" name="Fungal Divers.">
        <title>Resolving the Mortierellaceae phylogeny through synthesis of multi-gene phylogenetics and phylogenomics.</title>
        <authorList>
            <person name="Vandepol N."/>
            <person name="Liber J."/>
            <person name="Desiro A."/>
            <person name="Na H."/>
            <person name="Kennedy M."/>
            <person name="Barry K."/>
            <person name="Grigoriev I.V."/>
            <person name="Miller A.N."/>
            <person name="O'Donnell K."/>
            <person name="Stajich J.E."/>
            <person name="Bonito G."/>
        </authorList>
    </citation>
    <scope>NUCLEOTIDE SEQUENCE</scope>
    <source>
        <strain evidence="3">NVP1</strain>
    </source>
</reference>
<name>A0A9P5SGF0_9FUNG</name>
<feature type="compositionally biased region" description="Acidic residues" evidence="1">
    <location>
        <begin position="103"/>
        <end position="115"/>
    </location>
</feature>
<dbReference type="SUPFAM" id="SSF54236">
    <property type="entry name" value="Ubiquitin-like"/>
    <property type="match status" value="1"/>
</dbReference>
<keyword evidence="4" id="KW-1185">Reference proteome</keyword>
<feature type="region of interest" description="Disordered" evidence="1">
    <location>
        <begin position="389"/>
        <end position="424"/>
    </location>
</feature>
<feature type="compositionally biased region" description="Polar residues" evidence="1">
    <location>
        <begin position="142"/>
        <end position="179"/>
    </location>
</feature>
<feature type="region of interest" description="Disordered" evidence="1">
    <location>
        <begin position="1"/>
        <end position="65"/>
    </location>
</feature>
<feature type="compositionally biased region" description="Low complexity" evidence="1">
    <location>
        <begin position="1"/>
        <end position="26"/>
    </location>
</feature>
<feature type="region of interest" description="Disordered" evidence="1">
    <location>
        <begin position="308"/>
        <end position="347"/>
    </location>
</feature>
<feature type="region of interest" description="Disordered" evidence="1">
    <location>
        <begin position="78"/>
        <end position="115"/>
    </location>
</feature>
<comment type="caution">
    <text evidence="3">The sequence shown here is derived from an EMBL/GenBank/DDBJ whole genome shotgun (WGS) entry which is preliminary data.</text>
</comment>
<dbReference type="InterPro" id="IPR022617">
    <property type="entry name" value="Rad60/SUMO-like_dom"/>
</dbReference>
<dbReference type="PANTHER" id="PTHR10562">
    <property type="entry name" value="SMALL UBIQUITIN-RELATED MODIFIER"/>
    <property type="match status" value="1"/>
</dbReference>
<dbReference type="Proteomes" id="UP000696485">
    <property type="component" value="Unassembled WGS sequence"/>
</dbReference>
<proteinExistence type="predicted"/>
<evidence type="ECO:0000256" key="1">
    <source>
        <dbReference type="SAM" id="MobiDB-lite"/>
    </source>
</evidence>
<feature type="compositionally biased region" description="Basic and acidic residues" evidence="1">
    <location>
        <begin position="311"/>
        <end position="332"/>
    </location>
</feature>